<evidence type="ECO:0000313" key="1">
    <source>
        <dbReference type="EMBL" id="PWD50906.1"/>
    </source>
</evidence>
<protein>
    <submittedName>
        <fullName evidence="1">Uncharacterized protein</fullName>
    </submittedName>
</protein>
<proteinExistence type="predicted"/>
<comment type="caution">
    <text evidence="1">The sequence shown here is derived from an EMBL/GenBank/DDBJ whole genome shotgun (WGS) entry which is preliminary data.</text>
</comment>
<dbReference type="SUPFAM" id="SSF53474">
    <property type="entry name" value="alpha/beta-Hydrolases"/>
    <property type="match status" value="1"/>
</dbReference>
<dbReference type="RefSeq" id="WP_109229288.1">
    <property type="nucleotide sequence ID" value="NZ_PYHR01000002.1"/>
</dbReference>
<keyword evidence="2" id="KW-1185">Reference proteome</keyword>
<dbReference type="OrthoDB" id="3483116at2"/>
<dbReference type="InterPro" id="IPR029058">
    <property type="entry name" value="AB_hydrolase_fold"/>
</dbReference>
<dbReference type="AlphaFoldDB" id="A0A2U1ZV95"/>
<sequence>MDTMVNILLVHGRSRPLFGPVEMKQQWVVALRSGFDAAGIEAPFTDEDVRLPWYGGNLKHLVGGVARAEAERVSLRGDLPVDEREFVRDVVAAVGESFAFTPEQLEAVTGSADTGSGSEDWGRVRTVLAAVDRYVPGMSGATVAFVARECFGYLTDARLRQMIDDGVAQAAPTGGPVVVLGHSLGAVIAYHVLRAHPAAESWDVPLLLTMGAPLAWQPVIQALGRLETRRMPTPVRSWVNARDARDAVAIGGLVGGLLPAGDVVEEPGVVNPDDGRHAIEYYLADPVVARHIARVAG</sequence>
<name>A0A2U1ZV95_9MICO</name>
<reference evidence="1 2" key="1">
    <citation type="submission" date="2018-03" db="EMBL/GenBank/DDBJ databases">
        <title>Genome assembly of novel Miniimonas species PCH200.</title>
        <authorList>
            <person name="Thakur V."/>
            <person name="Kumar V."/>
            <person name="Singh D."/>
        </authorList>
    </citation>
    <scope>NUCLEOTIDE SEQUENCE [LARGE SCALE GENOMIC DNA]</scope>
    <source>
        <strain evidence="1 2">PCH200</strain>
    </source>
</reference>
<organism evidence="1 2">
    <name type="scientific">Serinibacter arcticus</name>
    <dbReference type="NCBI Taxonomy" id="1655435"/>
    <lineage>
        <taxon>Bacteria</taxon>
        <taxon>Bacillati</taxon>
        <taxon>Actinomycetota</taxon>
        <taxon>Actinomycetes</taxon>
        <taxon>Micrococcales</taxon>
        <taxon>Beutenbergiaceae</taxon>
        <taxon>Serinibacter</taxon>
    </lineage>
</organism>
<evidence type="ECO:0000313" key="2">
    <source>
        <dbReference type="Proteomes" id="UP000245166"/>
    </source>
</evidence>
<dbReference type="Proteomes" id="UP000245166">
    <property type="component" value="Unassembled WGS sequence"/>
</dbReference>
<accession>A0A2U1ZV95</accession>
<gene>
    <name evidence="1" type="ORF">C8046_09820</name>
</gene>
<dbReference type="Gene3D" id="3.40.50.1820">
    <property type="entry name" value="alpha/beta hydrolase"/>
    <property type="match status" value="1"/>
</dbReference>
<dbReference type="EMBL" id="PYHR01000002">
    <property type="protein sequence ID" value="PWD50906.1"/>
    <property type="molecule type" value="Genomic_DNA"/>
</dbReference>